<keyword evidence="2" id="KW-1185">Reference proteome</keyword>
<protein>
    <submittedName>
        <fullName evidence="1">Uncharacterized protein</fullName>
    </submittedName>
</protein>
<dbReference type="EMBL" id="KZ678403">
    <property type="protein sequence ID" value="PSR93934.1"/>
    <property type="molecule type" value="Genomic_DNA"/>
</dbReference>
<dbReference type="InParanoid" id="A0A2T3AE45"/>
<evidence type="ECO:0000313" key="2">
    <source>
        <dbReference type="Proteomes" id="UP000241462"/>
    </source>
</evidence>
<proteinExistence type="predicted"/>
<dbReference type="AlphaFoldDB" id="A0A2T3AE45"/>
<evidence type="ECO:0000313" key="1">
    <source>
        <dbReference type="EMBL" id="PSR93934.1"/>
    </source>
</evidence>
<name>A0A2T3AE45_9PEZI</name>
<sequence>MVSSRELSTASGHGIGCHLTAQLTTILAMANFPPSWQSSATNPPALRGLEKRDSHYSSLCGTHWEYVVSSIADNDVYSPAIGRRPSPLVPRPSSEQDERIIPRYESSDQLIQYVHHTKCITCSNGILQKTINALFGQNHMRLTPPPLQLTTFIGMTESGLCGK</sequence>
<reference evidence="1 2" key="1">
    <citation type="journal article" date="2018" name="Mycol. Prog.">
        <title>Coniella lustricola, a new species from submerged detritus.</title>
        <authorList>
            <person name="Raudabaugh D.B."/>
            <person name="Iturriaga T."/>
            <person name="Carver A."/>
            <person name="Mondo S."/>
            <person name="Pangilinan J."/>
            <person name="Lipzen A."/>
            <person name="He G."/>
            <person name="Amirebrahimi M."/>
            <person name="Grigoriev I.V."/>
            <person name="Miller A.N."/>
        </authorList>
    </citation>
    <scope>NUCLEOTIDE SEQUENCE [LARGE SCALE GENOMIC DNA]</scope>
    <source>
        <strain evidence="1 2">B22-T-1</strain>
    </source>
</reference>
<organism evidence="1 2">
    <name type="scientific">Coniella lustricola</name>
    <dbReference type="NCBI Taxonomy" id="2025994"/>
    <lineage>
        <taxon>Eukaryota</taxon>
        <taxon>Fungi</taxon>
        <taxon>Dikarya</taxon>
        <taxon>Ascomycota</taxon>
        <taxon>Pezizomycotina</taxon>
        <taxon>Sordariomycetes</taxon>
        <taxon>Sordariomycetidae</taxon>
        <taxon>Diaporthales</taxon>
        <taxon>Schizoparmaceae</taxon>
        <taxon>Coniella</taxon>
    </lineage>
</organism>
<dbReference type="Proteomes" id="UP000241462">
    <property type="component" value="Unassembled WGS sequence"/>
</dbReference>
<accession>A0A2T3AE45</accession>
<gene>
    <name evidence="1" type="ORF">BD289DRAFT_166868</name>
</gene>